<dbReference type="EMBL" id="KZ852100">
    <property type="protein sequence ID" value="RDH27108.1"/>
    <property type="molecule type" value="Genomic_DNA"/>
</dbReference>
<dbReference type="Pfam" id="PF23397">
    <property type="entry name" value="DUF7104"/>
    <property type="match status" value="6"/>
</dbReference>
<feature type="domain" description="Heterokaryon incompatibility" evidence="1">
    <location>
        <begin position="57"/>
        <end position="200"/>
    </location>
</feature>
<dbReference type="Proteomes" id="UP000253729">
    <property type="component" value="Unassembled WGS sequence"/>
</dbReference>
<dbReference type="InterPro" id="IPR055530">
    <property type="entry name" value="DUF7104"/>
</dbReference>
<evidence type="ECO:0000259" key="1">
    <source>
        <dbReference type="Pfam" id="PF06985"/>
    </source>
</evidence>
<dbReference type="InterPro" id="IPR052895">
    <property type="entry name" value="HetReg/Transcr_Mod"/>
</dbReference>
<dbReference type="RefSeq" id="XP_026620130.1">
    <property type="nucleotide sequence ID" value="XM_026774828.1"/>
</dbReference>
<dbReference type="Gene3D" id="1.20.5.340">
    <property type="match status" value="3"/>
</dbReference>
<protein>
    <submittedName>
        <fullName evidence="2">Heterokaryon incompatibility protein-domain-containing protein</fullName>
    </submittedName>
</protein>
<dbReference type="GeneID" id="38143184"/>
<dbReference type="STRING" id="1341132.A0A3F3PJP4"/>
<gene>
    <name evidence="2" type="ORF">BDQ94DRAFT_185224</name>
</gene>
<keyword evidence="3" id="KW-1185">Reference proteome</keyword>
<dbReference type="InterPro" id="IPR010730">
    <property type="entry name" value="HET"/>
</dbReference>
<dbReference type="Pfam" id="PF06985">
    <property type="entry name" value="HET"/>
    <property type="match status" value="1"/>
</dbReference>
<name>A0A3F3PJP4_9EURO</name>
<proteinExistence type="predicted"/>
<dbReference type="AlphaFoldDB" id="A0A3F3PJP4"/>
<dbReference type="PANTHER" id="PTHR24148:SF78">
    <property type="entry name" value="HETEROKARYON INCOMPATIBILITY DOMAIN-CONTAINING PROTEIN"/>
    <property type="match status" value="1"/>
</dbReference>
<organism evidence="2 3">
    <name type="scientific">Aspergillus welwitschiae</name>
    <dbReference type="NCBI Taxonomy" id="1341132"/>
    <lineage>
        <taxon>Eukaryota</taxon>
        <taxon>Fungi</taxon>
        <taxon>Dikarya</taxon>
        <taxon>Ascomycota</taxon>
        <taxon>Pezizomycotina</taxon>
        <taxon>Eurotiomycetes</taxon>
        <taxon>Eurotiomycetidae</taxon>
        <taxon>Eurotiales</taxon>
        <taxon>Aspergillaceae</taxon>
        <taxon>Aspergillus</taxon>
        <taxon>Aspergillus subgen. Circumdati</taxon>
    </lineage>
</organism>
<dbReference type="PANTHER" id="PTHR24148">
    <property type="entry name" value="ANKYRIN REPEAT DOMAIN-CONTAINING PROTEIN 39 HOMOLOG-RELATED"/>
    <property type="match status" value="1"/>
</dbReference>
<sequence>MHFQKCADIAHSFQYENLNRSCSLMPIRSFRRGLNAPIKCELFNYTFSDTGDGRHLYEALSYVWRSDGESSDIKSQSIILNDCTFPVTKNLYAALFHLRDYQLGRTLWVDAICINQHDGEEKNQQIPLMRTIYAQANCVIVWLGEAIEDGNKALESIRCLAEDKAMKDRPSSPQEWNINYDACLKLLQRNWFRRIWVLQEVGVARCISIMCGSVQINGHVFCEGLSRLDLTSPLLRLVHPVIHLIRGAIFRPKYELDSRGTFSIGELIDMYHSHQATNQHDKIYALLGLSVDDPSTGALKPNYDLPWNEVFKQTITYILSRKCSVDTWSGRETAVIKGEGWILGQIESIQGGIADYGQQRINILFTNTAQSLSFKKIWGTEWILQASATAIQEGDIVCLLQGASKPSIIRLCRDCFIIVKAIVIPQQSCEKGSWDKKFHHETHYEESPTYVILLTWEIPLVPEYREEPREHKRRLHDMALIMEDIVKGLLELGGSKGGSVERLLSQGGTKIPITEGLVKAAAENTSLGGHEIMEVLFQHQGASLPISEDVVKTAAGNTGSCGYKIMELLFQHQETSLLISEDIAKTAAGNTGSCGYQIIVLVFKRQGTSLSISEDVVKAAAGNTGSCGYKIMELLFQLQGTSLPISAEVVKATAGNTGDDGNGAEIMNLLFKHRGASLSISEEVVKAAAGNSAYYGIGAEIMKLLFQHRGASLPISEEVLKAVAGNPGSCGYEIMKLLFQHQKASQYISEEVVKRATENFGLNRYQMIKLLSQHLRTSLPDSQQTSG</sequence>
<evidence type="ECO:0000313" key="3">
    <source>
        <dbReference type="Proteomes" id="UP000253729"/>
    </source>
</evidence>
<reference evidence="2 3" key="1">
    <citation type="submission" date="2018-07" db="EMBL/GenBank/DDBJ databases">
        <title>The genomes of Aspergillus section Nigri reveals drivers in fungal speciation.</title>
        <authorList>
            <consortium name="DOE Joint Genome Institute"/>
            <person name="Vesth T.C."/>
            <person name="Nybo J."/>
            <person name="Theobald S."/>
            <person name="Brandl J."/>
            <person name="Frisvad J.C."/>
            <person name="Nielsen K.F."/>
            <person name="Lyhne E.K."/>
            <person name="Kogle M.E."/>
            <person name="Kuo A."/>
            <person name="Riley R."/>
            <person name="Clum A."/>
            <person name="Nolan M."/>
            <person name="Lipzen A."/>
            <person name="Salamov A."/>
            <person name="Henrissat B."/>
            <person name="Wiebenga A."/>
            <person name="De vries R.P."/>
            <person name="Grigoriev I.V."/>
            <person name="Mortensen U.H."/>
            <person name="Andersen M.R."/>
            <person name="Baker S.E."/>
        </authorList>
    </citation>
    <scope>NUCLEOTIDE SEQUENCE [LARGE SCALE GENOMIC DNA]</scope>
    <source>
        <strain evidence="2 3">CBS 139.54b</strain>
    </source>
</reference>
<accession>A0A3F3PJP4</accession>
<evidence type="ECO:0000313" key="2">
    <source>
        <dbReference type="EMBL" id="RDH27108.1"/>
    </source>
</evidence>